<dbReference type="SMR" id="A0A078I0T2"/>
<evidence type="ECO:0000313" key="8">
    <source>
        <dbReference type="EMBL" id="CDY43707.1"/>
    </source>
</evidence>
<dbReference type="GO" id="GO:0003700">
    <property type="term" value="F:DNA-binding transcription factor activity"/>
    <property type="evidence" value="ECO:0007669"/>
    <property type="project" value="InterPro"/>
</dbReference>
<dbReference type="Gramene" id="CDY43707">
    <property type="protein sequence ID" value="CDY43707"/>
    <property type="gene ID" value="GSBRNA2T00077181001"/>
</dbReference>
<sequence length="265" mass="29062">MYSAAIRSLLPLDGSMGEYSDGTNLPRFVNAVTQLGGPDKATPKTIMRTMGVKGLTLYHLKSHLQKFRQGRQLCKESTENSKDVSCAAESQDTGSSSTSSLRLAAQEQNEYSYQVTEALRAQMEVQRRLHEQLEYGQVQRRLQLRIEAQGKYLQSVLEKACKAIEDQAVAFAGLEAAREELSELAIKVSNGSQVPFHTTKMTVPSLSELAVAIEHKKNCSAESSLTSSPVSAALMKKRHRGVFRNGESLVVGHETGWVMPSSTLG</sequence>
<dbReference type="GO" id="GO:0005634">
    <property type="term" value="C:nucleus"/>
    <property type="evidence" value="ECO:0007669"/>
    <property type="project" value="UniProtKB-SubCell"/>
</dbReference>
<dbReference type="SUPFAM" id="SSF46689">
    <property type="entry name" value="Homeodomain-like"/>
    <property type="match status" value="1"/>
</dbReference>
<dbReference type="Proteomes" id="UP000028999">
    <property type="component" value="Unassembled WGS sequence"/>
</dbReference>
<accession>A0A078I0T2</accession>
<dbReference type="InterPro" id="IPR006447">
    <property type="entry name" value="Myb_dom_plants"/>
</dbReference>
<protein>
    <submittedName>
        <fullName evidence="7">(rape) hypothetical protein</fullName>
    </submittedName>
    <submittedName>
        <fullName evidence="8">BnaA08g05130D protein</fullName>
    </submittedName>
</protein>
<dbReference type="PANTHER" id="PTHR31499:SF53">
    <property type="entry name" value="PROTEIN PHR1-LIKE 3"/>
    <property type="match status" value="1"/>
</dbReference>
<dbReference type="EMBL" id="LK032566">
    <property type="protein sequence ID" value="CDY43707.1"/>
    <property type="molecule type" value="Genomic_DNA"/>
</dbReference>
<evidence type="ECO:0000313" key="9">
    <source>
        <dbReference type="Proteomes" id="UP000028999"/>
    </source>
</evidence>
<comment type="subcellular location">
    <subcellularLocation>
        <location evidence="1">Nucleus</location>
    </subcellularLocation>
</comment>
<reference evidence="7" key="3">
    <citation type="submission" date="2021-01" db="EMBL/GenBank/DDBJ databases">
        <authorList>
            <consortium name="Genoscope - CEA"/>
            <person name="William W."/>
        </authorList>
    </citation>
    <scope>NUCLEOTIDE SEQUENCE</scope>
</reference>
<evidence type="ECO:0000256" key="4">
    <source>
        <dbReference type="ARBA" id="ARBA00023242"/>
    </source>
</evidence>
<dbReference type="STRING" id="3708.A0A078I0T2"/>
<reference evidence="8 9" key="1">
    <citation type="journal article" date="2014" name="Science">
        <title>Plant genetics. Early allopolyploid evolution in the post-Neolithic Brassica napus oilseed genome.</title>
        <authorList>
            <person name="Chalhoub B."/>
            <person name="Denoeud F."/>
            <person name="Liu S."/>
            <person name="Parkin I.A."/>
            <person name="Tang H."/>
            <person name="Wang X."/>
            <person name="Chiquet J."/>
            <person name="Belcram H."/>
            <person name="Tong C."/>
            <person name="Samans B."/>
            <person name="Correa M."/>
            <person name="Da Silva C."/>
            <person name="Just J."/>
            <person name="Falentin C."/>
            <person name="Koh C.S."/>
            <person name="Le Clainche I."/>
            <person name="Bernard M."/>
            <person name="Bento P."/>
            <person name="Noel B."/>
            <person name="Labadie K."/>
            <person name="Alberti A."/>
            <person name="Charles M."/>
            <person name="Arnaud D."/>
            <person name="Guo H."/>
            <person name="Daviaud C."/>
            <person name="Alamery S."/>
            <person name="Jabbari K."/>
            <person name="Zhao M."/>
            <person name="Edger P.P."/>
            <person name="Chelaifa H."/>
            <person name="Tack D."/>
            <person name="Lassalle G."/>
            <person name="Mestiri I."/>
            <person name="Schnel N."/>
            <person name="Le Paslier M.C."/>
            <person name="Fan G."/>
            <person name="Renault V."/>
            <person name="Bayer P.E."/>
            <person name="Golicz A.A."/>
            <person name="Manoli S."/>
            <person name="Lee T.H."/>
            <person name="Thi V.H."/>
            <person name="Chalabi S."/>
            <person name="Hu Q."/>
            <person name="Fan C."/>
            <person name="Tollenaere R."/>
            <person name="Lu Y."/>
            <person name="Battail C."/>
            <person name="Shen J."/>
            <person name="Sidebottom C.H."/>
            <person name="Wang X."/>
            <person name="Canaguier A."/>
            <person name="Chauveau A."/>
            <person name="Berard A."/>
            <person name="Deniot G."/>
            <person name="Guan M."/>
            <person name="Liu Z."/>
            <person name="Sun F."/>
            <person name="Lim Y.P."/>
            <person name="Lyons E."/>
            <person name="Town C.D."/>
            <person name="Bancroft I."/>
            <person name="Wang X."/>
            <person name="Meng J."/>
            <person name="Ma J."/>
            <person name="Pires J.C."/>
            <person name="King G.J."/>
            <person name="Brunel D."/>
            <person name="Delourme R."/>
            <person name="Renard M."/>
            <person name="Aury J.M."/>
            <person name="Adams K.L."/>
            <person name="Batley J."/>
            <person name="Snowdon R.J."/>
            <person name="Tost J."/>
            <person name="Edwards D."/>
            <person name="Zhou Y."/>
            <person name="Hua W."/>
            <person name="Sharpe A.G."/>
            <person name="Paterson A.H."/>
            <person name="Guan C."/>
            <person name="Wincker P."/>
        </authorList>
    </citation>
    <scope>NUCLEOTIDE SEQUENCE [LARGE SCALE GENOMIC DNA]</scope>
    <source>
        <strain evidence="9">cv. Darmor-bzh</strain>
    </source>
</reference>
<dbReference type="GO" id="GO:0003677">
    <property type="term" value="F:DNA binding"/>
    <property type="evidence" value="ECO:0007669"/>
    <property type="project" value="InterPro"/>
</dbReference>
<dbReference type="Proteomes" id="UP001295469">
    <property type="component" value="Chromosome A08"/>
</dbReference>
<evidence type="ECO:0000256" key="1">
    <source>
        <dbReference type="ARBA" id="ARBA00004123"/>
    </source>
</evidence>
<evidence type="ECO:0000256" key="3">
    <source>
        <dbReference type="ARBA" id="ARBA00023163"/>
    </source>
</evidence>
<keyword evidence="9" id="KW-1185">Reference proteome</keyword>
<feature type="domain" description="MYB-CC type transcription factor LHEQLE-containing" evidence="6">
    <location>
        <begin position="114"/>
        <end position="163"/>
    </location>
</feature>
<feature type="region of interest" description="Disordered" evidence="5">
    <location>
        <begin position="78"/>
        <end position="103"/>
    </location>
</feature>
<gene>
    <name evidence="8" type="primary">BnaA08g05130D</name>
    <name evidence="7" type="ORF">DARMORV10_A08P06780.1</name>
    <name evidence="8" type="ORF">GSBRNA2T00077181001</name>
</gene>
<dbReference type="AlphaFoldDB" id="A0A078I0T2"/>
<dbReference type="EMBL" id="HG994362">
    <property type="protein sequence ID" value="CAF2222379.1"/>
    <property type="molecule type" value="Genomic_DNA"/>
</dbReference>
<evidence type="ECO:0000313" key="7">
    <source>
        <dbReference type="EMBL" id="CAF2222379.1"/>
    </source>
</evidence>
<organism evidence="8 9">
    <name type="scientific">Brassica napus</name>
    <name type="common">Rape</name>
    <dbReference type="NCBI Taxonomy" id="3708"/>
    <lineage>
        <taxon>Eukaryota</taxon>
        <taxon>Viridiplantae</taxon>
        <taxon>Streptophyta</taxon>
        <taxon>Embryophyta</taxon>
        <taxon>Tracheophyta</taxon>
        <taxon>Spermatophyta</taxon>
        <taxon>Magnoliopsida</taxon>
        <taxon>eudicotyledons</taxon>
        <taxon>Gunneridae</taxon>
        <taxon>Pentapetalae</taxon>
        <taxon>rosids</taxon>
        <taxon>malvids</taxon>
        <taxon>Brassicales</taxon>
        <taxon>Brassicaceae</taxon>
        <taxon>Brassiceae</taxon>
        <taxon>Brassica</taxon>
    </lineage>
</organism>
<proteinExistence type="predicted"/>
<evidence type="ECO:0000256" key="5">
    <source>
        <dbReference type="SAM" id="MobiDB-lite"/>
    </source>
</evidence>
<dbReference type="InterPro" id="IPR046955">
    <property type="entry name" value="PHR1-like"/>
</dbReference>
<evidence type="ECO:0000256" key="2">
    <source>
        <dbReference type="ARBA" id="ARBA00023015"/>
    </source>
</evidence>
<dbReference type="PANTHER" id="PTHR31499">
    <property type="entry name" value="MYB FAMILY TRANSCRIPTION FACTOR PHL11"/>
    <property type="match status" value="1"/>
</dbReference>
<dbReference type="PaxDb" id="3708-A0A078I0T2"/>
<keyword evidence="3" id="KW-0804">Transcription</keyword>
<evidence type="ECO:0000259" key="6">
    <source>
        <dbReference type="Pfam" id="PF14379"/>
    </source>
</evidence>
<name>A0A078I0T2_BRANA</name>
<keyword evidence="2" id="KW-0805">Transcription regulation</keyword>
<keyword evidence="4" id="KW-0539">Nucleus</keyword>
<dbReference type="Pfam" id="PF14379">
    <property type="entry name" value="Myb_CC_LHEQLE"/>
    <property type="match status" value="1"/>
</dbReference>
<reference evidence="8" key="2">
    <citation type="submission" date="2014-06" db="EMBL/GenBank/DDBJ databases">
        <authorList>
            <person name="Genoscope - CEA"/>
        </authorList>
    </citation>
    <scope>NUCLEOTIDE SEQUENCE</scope>
</reference>
<dbReference type="InterPro" id="IPR025756">
    <property type="entry name" value="Myb_CC_LHEQLE"/>
</dbReference>
<dbReference type="OMA" id="NTREVEW"/>
<dbReference type="NCBIfam" id="TIGR01557">
    <property type="entry name" value="myb_SHAQKYF"/>
    <property type="match status" value="1"/>
</dbReference>
<dbReference type="Gene3D" id="1.10.10.60">
    <property type="entry name" value="Homeodomain-like"/>
    <property type="match status" value="1"/>
</dbReference>
<dbReference type="InterPro" id="IPR009057">
    <property type="entry name" value="Homeodomain-like_sf"/>
</dbReference>